<evidence type="ECO:0000259" key="1">
    <source>
        <dbReference type="Pfam" id="PF03446"/>
    </source>
</evidence>
<dbReference type="InterPro" id="IPR015814">
    <property type="entry name" value="Pgluconate_DH_NAD-bd_C"/>
</dbReference>
<keyword evidence="4" id="KW-1185">Reference proteome</keyword>
<dbReference type="EMBL" id="CP002859">
    <property type="protein sequence ID" value="AEI47969.1"/>
    <property type="molecule type" value="Genomic_DNA"/>
</dbReference>
<evidence type="ECO:0000313" key="3">
    <source>
        <dbReference type="EMBL" id="AEI47969.1"/>
    </source>
</evidence>
<feature type="domain" description="6-phosphogluconate dehydrogenase NADP-binding" evidence="1">
    <location>
        <begin position="7"/>
        <end position="118"/>
    </location>
</feature>
<dbReference type="SUPFAM" id="SSF51735">
    <property type="entry name" value="NAD(P)-binding Rossmann-fold domains"/>
    <property type="match status" value="1"/>
</dbReference>
<dbReference type="AlphaFoldDB" id="A0A7U4E5B8"/>
<dbReference type="Proteomes" id="UP000000493">
    <property type="component" value="Chromosome"/>
</dbReference>
<dbReference type="GO" id="GO:0050661">
    <property type="term" value="F:NADP binding"/>
    <property type="evidence" value="ECO:0007669"/>
    <property type="project" value="InterPro"/>
</dbReference>
<dbReference type="SUPFAM" id="SSF48179">
    <property type="entry name" value="6-phosphogluconate dehydrogenase C-terminal domain-like"/>
    <property type="match status" value="1"/>
</dbReference>
<dbReference type="InterPro" id="IPR036291">
    <property type="entry name" value="NAD(P)-bd_dom_sf"/>
</dbReference>
<proteinExistence type="predicted"/>
<gene>
    <name evidence="3" type="ordered locus">Runsl_1544</name>
</gene>
<dbReference type="InterPro" id="IPR006115">
    <property type="entry name" value="6PGDH_NADP-bd"/>
</dbReference>
<dbReference type="Gene3D" id="3.40.50.720">
    <property type="entry name" value="NAD(P)-binding Rossmann-like Domain"/>
    <property type="match status" value="1"/>
</dbReference>
<dbReference type="Gene3D" id="1.10.1040.10">
    <property type="entry name" value="N-(1-d-carboxylethyl)-l-norvaline Dehydrogenase, domain 2"/>
    <property type="match status" value="1"/>
</dbReference>
<dbReference type="InterPro" id="IPR008927">
    <property type="entry name" value="6-PGluconate_DH-like_C_sf"/>
</dbReference>
<evidence type="ECO:0000259" key="2">
    <source>
        <dbReference type="Pfam" id="PF09130"/>
    </source>
</evidence>
<feature type="domain" description="Phosphogluconate dehydrogenase NAD-binding putative C-terminal" evidence="2">
    <location>
        <begin position="191"/>
        <end position="255"/>
    </location>
</feature>
<sequence>MMNDELRIAVLGLGEAGSHFANDLAAMGVAVTGYDPKPVRKLHPSVVVKESNAEAARMADIIFSANLSSVSVEIAEELAGVLQPQQFFCEMNTSGPEKKKKIAEILAPSGVKMVDLAIMAPVPPKGIMTPLLASGEEAAAFLEKIKPLNLDISMVKNGQIGDAATRKLLRSIVYKGIAAVVCEAMEAGEAFGMESYIRAQISSLIGGNDDLIDRFVEGSKTHALRRMHEMEAVIEMLETQHLDPIVTRATRDNLEKLLH</sequence>
<name>A0A7U4E5B8_RUNSL</name>
<evidence type="ECO:0000313" key="4">
    <source>
        <dbReference type="Proteomes" id="UP000000493"/>
    </source>
</evidence>
<reference evidence="3 4" key="2">
    <citation type="journal article" date="2012" name="Stand. Genomic Sci.">
        <title>Complete genome sequence of the aquatic bacterium Runella slithyformis type strain (LSU 4(T)).</title>
        <authorList>
            <person name="Copeland A."/>
            <person name="Zhang X."/>
            <person name="Misra M."/>
            <person name="Lapidus A."/>
            <person name="Nolan M."/>
            <person name="Lucas S."/>
            <person name="Deshpande S."/>
            <person name="Cheng J.F."/>
            <person name="Tapia R."/>
            <person name="Goodwin L.A."/>
            <person name="Pitluck S."/>
            <person name="Liolios K."/>
            <person name="Pagani I."/>
            <person name="Ivanova N."/>
            <person name="Mikhailova N."/>
            <person name="Pati A."/>
            <person name="Chen A."/>
            <person name="Palaniappan K."/>
            <person name="Land M."/>
            <person name="Hauser L."/>
            <person name="Pan C."/>
            <person name="Jeffries C.D."/>
            <person name="Detter J.C."/>
            <person name="Brambilla E.M."/>
            <person name="Rohde M."/>
            <person name="Djao O.D."/>
            <person name="Goker M."/>
            <person name="Sikorski J."/>
            <person name="Tindall B.J."/>
            <person name="Woyke T."/>
            <person name="Bristow J."/>
            <person name="Eisen J.A."/>
            <person name="Markowitz V."/>
            <person name="Hugenholtz P."/>
            <person name="Kyrpides N.C."/>
            <person name="Klenk H.P."/>
            <person name="Mavromatis K."/>
        </authorList>
    </citation>
    <scope>NUCLEOTIDE SEQUENCE [LARGE SCALE GENOMIC DNA]</scope>
    <source>
        <strain evidence="4">ATCC 29530 / DSM 19594 / LMG 11500 / NCIMB 11436 / LSU 4</strain>
    </source>
</reference>
<dbReference type="KEGG" id="rsi:Runsl_1544"/>
<dbReference type="Pfam" id="PF03446">
    <property type="entry name" value="NAD_binding_2"/>
    <property type="match status" value="1"/>
</dbReference>
<accession>A0A7U4E5B8</accession>
<dbReference type="InterPro" id="IPR013328">
    <property type="entry name" value="6PGD_dom2"/>
</dbReference>
<dbReference type="Pfam" id="PF09130">
    <property type="entry name" value="DUF1932"/>
    <property type="match status" value="1"/>
</dbReference>
<protein>
    <submittedName>
        <fullName evidence="3">Phosphogluconate dehydrogenase, NAD-binding protein</fullName>
    </submittedName>
</protein>
<organism evidence="3 4">
    <name type="scientific">Runella slithyformis (strain ATCC 29530 / DSM 19594 / LMG 11500 / NCIMB 11436 / LSU 4)</name>
    <dbReference type="NCBI Taxonomy" id="761193"/>
    <lineage>
        <taxon>Bacteria</taxon>
        <taxon>Pseudomonadati</taxon>
        <taxon>Bacteroidota</taxon>
        <taxon>Cytophagia</taxon>
        <taxon>Cytophagales</taxon>
        <taxon>Spirosomataceae</taxon>
        <taxon>Runella</taxon>
    </lineage>
</organism>
<dbReference type="RefSeq" id="WP_013927285.1">
    <property type="nucleotide sequence ID" value="NC_015703.1"/>
</dbReference>
<reference evidence="4" key="1">
    <citation type="submission" date="2011-06" db="EMBL/GenBank/DDBJ databases">
        <title>The complete genome of chromosome of Runella slithyformis DSM 19594.</title>
        <authorList>
            <consortium name="US DOE Joint Genome Institute (JGI-PGF)"/>
            <person name="Lucas S."/>
            <person name="Han J."/>
            <person name="Lapidus A."/>
            <person name="Bruce D."/>
            <person name="Goodwin L."/>
            <person name="Pitluck S."/>
            <person name="Peters L."/>
            <person name="Kyrpides N."/>
            <person name="Mavromatis K."/>
            <person name="Ivanova N."/>
            <person name="Ovchinnikova G."/>
            <person name="Zhang X."/>
            <person name="Misra M."/>
            <person name="Detter J.C."/>
            <person name="Tapia R."/>
            <person name="Han C."/>
            <person name="Land M."/>
            <person name="Hauser L."/>
            <person name="Markowitz V."/>
            <person name="Cheng J.-F."/>
            <person name="Hugenholtz P."/>
            <person name="Woyke T."/>
            <person name="Wu D."/>
            <person name="Tindall B."/>
            <person name="Faehrich R."/>
            <person name="Brambilla E."/>
            <person name="Klenk H.-P."/>
            <person name="Eisen J.A."/>
        </authorList>
    </citation>
    <scope>NUCLEOTIDE SEQUENCE [LARGE SCALE GENOMIC DNA]</scope>
    <source>
        <strain evidence="4">ATCC 29530 / DSM 19594 / LMG 11500 / NCIMB 11436 / LSU 4</strain>
    </source>
</reference>